<reference evidence="9" key="1">
    <citation type="journal article" date="2019" name="Int. J. Syst. Evol. Microbiol.">
        <title>The Global Catalogue of Microorganisms (GCM) 10K type strain sequencing project: providing services to taxonomists for standard genome sequencing and annotation.</title>
        <authorList>
            <consortium name="The Broad Institute Genomics Platform"/>
            <consortium name="The Broad Institute Genome Sequencing Center for Infectious Disease"/>
            <person name="Wu L."/>
            <person name="Ma J."/>
        </authorList>
    </citation>
    <scope>NUCLEOTIDE SEQUENCE [LARGE SCALE GENOMIC DNA]</scope>
    <source>
        <strain evidence="9">CGMCC 1.12702</strain>
    </source>
</reference>
<dbReference type="SUPFAM" id="SSF47384">
    <property type="entry name" value="Homodimeric domain of signal transducing histidine kinase"/>
    <property type="match status" value="1"/>
</dbReference>
<dbReference type="Gene3D" id="3.40.50.2300">
    <property type="match status" value="2"/>
</dbReference>
<organism evidence="8 9">
    <name type="scientific">Sphingomonas arantia</name>
    <dbReference type="NCBI Taxonomy" id="1460676"/>
    <lineage>
        <taxon>Bacteria</taxon>
        <taxon>Pseudomonadati</taxon>
        <taxon>Pseudomonadota</taxon>
        <taxon>Alphaproteobacteria</taxon>
        <taxon>Sphingomonadales</taxon>
        <taxon>Sphingomonadaceae</taxon>
        <taxon>Sphingomonas</taxon>
    </lineage>
</organism>
<dbReference type="Pfam" id="PF00072">
    <property type="entry name" value="Response_reg"/>
    <property type="match status" value="2"/>
</dbReference>
<feature type="modified residue" description="4-aspartylphosphate" evidence="4">
    <location>
        <position position="559"/>
    </location>
</feature>
<dbReference type="PROSITE" id="PS50109">
    <property type="entry name" value="HIS_KIN"/>
    <property type="match status" value="1"/>
</dbReference>
<evidence type="ECO:0000256" key="4">
    <source>
        <dbReference type="PROSITE-ProRule" id="PRU00169"/>
    </source>
</evidence>
<dbReference type="Proteomes" id="UP001597400">
    <property type="component" value="Unassembled WGS sequence"/>
</dbReference>
<evidence type="ECO:0000313" key="8">
    <source>
        <dbReference type="EMBL" id="MFD1952332.1"/>
    </source>
</evidence>
<comment type="catalytic activity">
    <reaction evidence="1">
        <text>ATP + protein L-histidine = ADP + protein N-phospho-L-histidine.</text>
        <dbReference type="EC" id="2.7.13.3"/>
    </reaction>
</comment>
<feature type="modified residue" description="4-aspartylphosphate" evidence="4">
    <location>
        <position position="75"/>
    </location>
</feature>
<dbReference type="InterPro" id="IPR011006">
    <property type="entry name" value="CheY-like_superfamily"/>
</dbReference>
<dbReference type="PROSITE" id="PS50113">
    <property type="entry name" value="PAC"/>
    <property type="match status" value="1"/>
</dbReference>
<keyword evidence="3 4" id="KW-0597">Phosphoprotein</keyword>
<evidence type="ECO:0000256" key="1">
    <source>
        <dbReference type="ARBA" id="ARBA00000085"/>
    </source>
</evidence>
<dbReference type="Gene3D" id="1.10.287.130">
    <property type="match status" value="1"/>
</dbReference>
<dbReference type="InterPro" id="IPR001789">
    <property type="entry name" value="Sig_transdc_resp-reg_receiver"/>
</dbReference>
<evidence type="ECO:0000259" key="6">
    <source>
        <dbReference type="PROSITE" id="PS50110"/>
    </source>
</evidence>
<dbReference type="CDD" id="cd00082">
    <property type="entry name" value="HisKA"/>
    <property type="match status" value="1"/>
</dbReference>
<dbReference type="InterPro" id="IPR036890">
    <property type="entry name" value="HATPase_C_sf"/>
</dbReference>
<feature type="domain" description="Histidine kinase" evidence="5">
    <location>
        <begin position="266"/>
        <end position="489"/>
    </location>
</feature>
<dbReference type="Gene3D" id="3.30.565.10">
    <property type="entry name" value="Histidine kinase-like ATPase, C-terminal domain"/>
    <property type="match status" value="1"/>
</dbReference>
<sequence>MTDDATDTMTIADGPDDAVAADTRPLLLIVDDEAEILVALEDLFEDEYRVFTASSGKAGLALIADGHDFAVILSDQRMPEMPGNQFLAQARAGCRAETMLLTGYADLSAVISAVNDGAIGGYVHKPWEPDALRAMVGAAADRFRLRTALSFEQAVFAGLSERSTAAISVVDATGRIVRSNGRPFESPVEAEDGALLAQGEYHESEMPRVGRDGAERWVRTRRIPFTADGSGAHLLRIESDETERKRTEQALHQSEKLRALGTLAGGIAHDFNNLLAAVLGNLELATRAGVGGAADPERLARFLHNATEAARRGTALTQRLLSFSRQRDLAAETFAPGDALRAIEDLVVRSMAGRVAVRYAIADDLWPIHADRGQFELALVNLCINARDAMPDGGEVVLTAANAGAGQMPDGLVPGDYVRIAVTDQGVGMSEAVRRRVYEPFFTTKAPGEGTGLGLPMVHAMAEAAGGTSAIDRVLGQGTTVTLWLPRAGADGSHAAAPDVGDAEGERLRVLLSEDDAEVRSVVAAYLADLGHAVVSVESGARALAVLAEDARFDALVTDYAMPGMSGMELARKVRASWPDIAVLLVTGFAEVGADAADVTVITKPFSRGDLQRWLCEATAKVVVA</sequence>
<feature type="domain" description="Response regulatory" evidence="6">
    <location>
        <begin position="509"/>
        <end position="619"/>
    </location>
</feature>
<feature type="domain" description="PAC" evidence="7">
    <location>
        <begin position="202"/>
        <end position="253"/>
    </location>
</feature>
<dbReference type="Gene3D" id="3.30.450.20">
    <property type="entry name" value="PAS domain"/>
    <property type="match status" value="1"/>
</dbReference>
<evidence type="ECO:0000259" key="5">
    <source>
        <dbReference type="PROSITE" id="PS50109"/>
    </source>
</evidence>
<dbReference type="InterPro" id="IPR003661">
    <property type="entry name" value="HisK_dim/P_dom"/>
</dbReference>
<dbReference type="PROSITE" id="PS50110">
    <property type="entry name" value="RESPONSE_REGULATORY"/>
    <property type="match status" value="2"/>
</dbReference>
<dbReference type="EMBL" id="JBHUGS010000005">
    <property type="protein sequence ID" value="MFD1952332.1"/>
    <property type="molecule type" value="Genomic_DNA"/>
</dbReference>
<dbReference type="PRINTS" id="PR00344">
    <property type="entry name" value="BCTRLSENSOR"/>
</dbReference>
<dbReference type="Pfam" id="PF02518">
    <property type="entry name" value="HATPase_c"/>
    <property type="match status" value="1"/>
</dbReference>
<keyword evidence="9" id="KW-1185">Reference proteome</keyword>
<dbReference type="InterPro" id="IPR036097">
    <property type="entry name" value="HisK_dim/P_sf"/>
</dbReference>
<dbReference type="SMART" id="SM00388">
    <property type="entry name" value="HisKA"/>
    <property type="match status" value="1"/>
</dbReference>
<dbReference type="PANTHER" id="PTHR43065">
    <property type="entry name" value="SENSOR HISTIDINE KINASE"/>
    <property type="match status" value="1"/>
</dbReference>
<name>A0ABW4U2Z3_9SPHN</name>
<feature type="domain" description="Response regulatory" evidence="6">
    <location>
        <begin position="26"/>
        <end position="140"/>
    </location>
</feature>
<dbReference type="PANTHER" id="PTHR43065:SF42">
    <property type="entry name" value="TWO-COMPONENT SENSOR PPRA"/>
    <property type="match status" value="1"/>
</dbReference>
<dbReference type="SUPFAM" id="SSF55785">
    <property type="entry name" value="PYP-like sensor domain (PAS domain)"/>
    <property type="match status" value="1"/>
</dbReference>
<dbReference type="SMART" id="SM00448">
    <property type="entry name" value="REC"/>
    <property type="match status" value="2"/>
</dbReference>
<dbReference type="Pfam" id="PF00512">
    <property type="entry name" value="HisKA"/>
    <property type="match status" value="1"/>
</dbReference>
<gene>
    <name evidence="8" type="ORF">ACFSGX_16275</name>
</gene>
<dbReference type="RefSeq" id="WP_380931378.1">
    <property type="nucleotide sequence ID" value="NZ_JBHUGS010000005.1"/>
</dbReference>
<proteinExistence type="predicted"/>
<dbReference type="InterPro" id="IPR003594">
    <property type="entry name" value="HATPase_dom"/>
</dbReference>
<dbReference type="InterPro" id="IPR004358">
    <property type="entry name" value="Sig_transdc_His_kin-like_C"/>
</dbReference>
<dbReference type="InterPro" id="IPR035965">
    <property type="entry name" value="PAS-like_dom_sf"/>
</dbReference>
<dbReference type="SUPFAM" id="SSF55874">
    <property type="entry name" value="ATPase domain of HSP90 chaperone/DNA topoisomerase II/histidine kinase"/>
    <property type="match status" value="1"/>
</dbReference>
<dbReference type="InterPro" id="IPR000700">
    <property type="entry name" value="PAS-assoc_C"/>
</dbReference>
<comment type="caution">
    <text evidence="8">The sequence shown here is derived from an EMBL/GenBank/DDBJ whole genome shotgun (WGS) entry which is preliminary data.</text>
</comment>
<accession>A0ABW4U2Z3</accession>
<evidence type="ECO:0000313" key="9">
    <source>
        <dbReference type="Proteomes" id="UP001597400"/>
    </source>
</evidence>
<protein>
    <recommendedName>
        <fullName evidence="2">histidine kinase</fullName>
        <ecNumber evidence="2">2.7.13.3</ecNumber>
    </recommendedName>
</protein>
<dbReference type="EC" id="2.7.13.3" evidence="2"/>
<evidence type="ECO:0000256" key="3">
    <source>
        <dbReference type="ARBA" id="ARBA00022553"/>
    </source>
</evidence>
<dbReference type="SMART" id="SM00387">
    <property type="entry name" value="HATPase_c"/>
    <property type="match status" value="1"/>
</dbReference>
<evidence type="ECO:0000256" key="2">
    <source>
        <dbReference type="ARBA" id="ARBA00012438"/>
    </source>
</evidence>
<dbReference type="InterPro" id="IPR005467">
    <property type="entry name" value="His_kinase_dom"/>
</dbReference>
<dbReference type="SUPFAM" id="SSF52172">
    <property type="entry name" value="CheY-like"/>
    <property type="match status" value="2"/>
</dbReference>
<evidence type="ECO:0000259" key="7">
    <source>
        <dbReference type="PROSITE" id="PS50113"/>
    </source>
</evidence>